<keyword evidence="3" id="KW-1185">Reference proteome</keyword>
<comment type="caution">
    <text evidence="2">The sequence shown here is derived from an EMBL/GenBank/DDBJ whole genome shotgun (WGS) entry which is preliminary data.</text>
</comment>
<evidence type="ECO:0000256" key="1">
    <source>
        <dbReference type="SAM" id="MobiDB-lite"/>
    </source>
</evidence>
<protein>
    <submittedName>
        <fullName evidence="2">Uncharacterized protein</fullName>
    </submittedName>
</protein>
<dbReference type="AlphaFoldDB" id="A0A2J7ZJS5"/>
<evidence type="ECO:0000313" key="3">
    <source>
        <dbReference type="Proteomes" id="UP000236333"/>
    </source>
</evidence>
<feature type="non-terminal residue" evidence="2">
    <location>
        <position position="1"/>
    </location>
</feature>
<dbReference type="Proteomes" id="UP000236333">
    <property type="component" value="Unassembled WGS sequence"/>
</dbReference>
<dbReference type="OrthoDB" id="561227at2759"/>
<organism evidence="2 3">
    <name type="scientific">Tetrabaena socialis</name>
    <dbReference type="NCBI Taxonomy" id="47790"/>
    <lineage>
        <taxon>Eukaryota</taxon>
        <taxon>Viridiplantae</taxon>
        <taxon>Chlorophyta</taxon>
        <taxon>core chlorophytes</taxon>
        <taxon>Chlorophyceae</taxon>
        <taxon>CS clade</taxon>
        <taxon>Chlamydomonadales</taxon>
        <taxon>Tetrabaenaceae</taxon>
        <taxon>Tetrabaena</taxon>
    </lineage>
</organism>
<name>A0A2J7ZJS5_9CHLO</name>
<dbReference type="EMBL" id="PGGS01001334">
    <property type="protein sequence ID" value="PNH00525.1"/>
    <property type="molecule type" value="Genomic_DNA"/>
</dbReference>
<sequence>CFPPTHGHGELSLLAYEVREVRARLTRHRGAETALPHSVPLAPAAWPDGLGAGSKLASSVAGGDPTGVRPVVPMGVPPSAAAVGAVAAARAEAGAAAAGAAAAGLRWRQDPGRANKHRGQAALEGKRRQQAVEPHQAVERQPEEPPGPRPQGVPRPPSQPQTPTAHQAAWLRLWSAPAGNRAKVLGWRLAHACLPCGLYVTKARQRFDGHLCCEEECREHSVGRRPRASLSHLFCECPLYTAAPLLLGDQPSAWPGYPSSPGRQQLWTVLRLCFLHAVWCVHMDRDHTAHHAHAVVAHTVAALRHLMWAQFRMTALSDTLLEPLPTRLLSAQLKADRLADFSAVWAWRRVLCEVELPPAGAAEGPRLRVFLSLAAPVPAPAAPAPAGPLGGQQGPQLGHPGLL</sequence>
<feature type="region of interest" description="Disordered" evidence="1">
    <location>
        <begin position="108"/>
        <end position="166"/>
    </location>
</feature>
<feature type="region of interest" description="Disordered" evidence="1">
    <location>
        <begin position="382"/>
        <end position="403"/>
    </location>
</feature>
<evidence type="ECO:0000313" key="2">
    <source>
        <dbReference type="EMBL" id="PNH00525.1"/>
    </source>
</evidence>
<gene>
    <name evidence="2" type="ORF">TSOC_013648</name>
</gene>
<feature type="compositionally biased region" description="Low complexity" evidence="1">
    <location>
        <begin position="394"/>
        <end position="403"/>
    </location>
</feature>
<reference evidence="2 3" key="1">
    <citation type="journal article" date="2017" name="Mol. Biol. Evol.">
        <title>The 4-celled Tetrabaena socialis nuclear genome reveals the essential components for genetic control of cell number at the origin of multicellularity in the volvocine lineage.</title>
        <authorList>
            <person name="Featherston J."/>
            <person name="Arakaki Y."/>
            <person name="Hanschen E.R."/>
            <person name="Ferris P.J."/>
            <person name="Michod R.E."/>
            <person name="Olson B.J.S.C."/>
            <person name="Nozaki H."/>
            <person name="Durand P.M."/>
        </authorList>
    </citation>
    <scope>NUCLEOTIDE SEQUENCE [LARGE SCALE GENOMIC DNA]</scope>
    <source>
        <strain evidence="2 3">NIES-571</strain>
    </source>
</reference>
<proteinExistence type="predicted"/>
<feature type="compositionally biased region" description="Pro residues" evidence="1">
    <location>
        <begin position="144"/>
        <end position="160"/>
    </location>
</feature>
<accession>A0A2J7ZJS5</accession>